<keyword evidence="2" id="KW-1185">Reference proteome</keyword>
<proteinExistence type="predicted"/>
<protein>
    <submittedName>
        <fullName evidence="1">Uncharacterized protein</fullName>
    </submittedName>
</protein>
<reference evidence="1" key="2">
    <citation type="submission" date="2020-06" db="EMBL/GenBank/DDBJ databases">
        <authorList>
            <person name="Sheffer M."/>
        </authorList>
    </citation>
    <scope>NUCLEOTIDE SEQUENCE</scope>
</reference>
<dbReference type="Proteomes" id="UP000807504">
    <property type="component" value="Unassembled WGS sequence"/>
</dbReference>
<dbReference type="EMBL" id="JABXBU010000015">
    <property type="protein sequence ID" value="KAF8787513.1"/>
    <property type="molecule type" value="Genomic_DNA"/>
</dbReference>
<gene>
    <name evidence="1" type="ORF">HNY73_009100</name>
</gene>
<reference evidence="1" key="1">
    <citation type="journal article" date="2020" name="bioRxiv">
        <title>Chromosome-level reference genome of the European wasp spider Argiope bruennichi: a resource for studies on range expansion and evolutionary adaptation.</title>
        <authorList>
            <person name="Sheffer M.M."/>
            <person name="Hoppe A."/>
            <person name="Krehenwinkel H."/>
            <person name="Uhl G."/>
            <person name="Kuss A.W."/>
            <person name="Jensen L."/>
            <person name="Jensen C."/>
            <person name="Gillespie R.G."/>
            <person name="Hoff K.J."/>
            <person name="Prost S."/>
        </authorList>
    </citation>
    <scope>NUCLEOTIDE SEQUENCE</scope>
</reference>
<sequence length="89" mass="10348">MDVDDNTDTEMEIPTDINELVMMDKALQMQIAATIARMEDLKRQEDLADISPGMEKLYKKYQQLMVVSNPEILAARKLDTFFLSNFREM</sequence>
<evidence type="ECO:0000313" key="2">
    <source>
        <dbReference type="Proteomes" id="UP000807504"/>
    </source>
</evidence>
<evidence type="ECO:0000313" key="1">
    <source>
        <dbReference type="EMBL" id="KAF8787513.1"/>
    </source>
</evidence>
<dbReference type="AlphaFoldDB" id="A0A8T0FF10"/>
<name>A0A8T0FF10_ARGBR</name>
<accession>A0A8T0FF10</accession>
<comment type="caution">
    <text evidence="1">The sequence shown here is derived from an EMBL/GenBank/DDBJ whole genome shotgun (WGS) entry which is preliminary data.</text>
</comment>
<organism evidence="1 2">
    <name type="scientific">Argiope bruennichi</name>
    <name type="common">Wasp spider</name>
    <name type="synonym">Aranea bruennichi</name>
    <dbReference type="NCBI Taxonomy" id="94029"/>
    <lineage>
        <taxon>Eukaryota</taxon>
        <taxon>Metazoa</taxon>
        <taxon>Ecdysozoa</taxon>
        <taxon>Arthropoda</taxon>
        <taxon>Chelicerata</taxon>
        <taxon>Arachnida</taxon>
        <taxon>Araneae</taxon>
        <taxon>Araneomorphae</taxon>
        <taxon>Entelegynae</taxon>
        <taxon>Araneoidea</taxon>
        <taxon>Araneidae</taxon>
        <taxon>Argiope</taxon>
    </lineage>
</organism>